<organism evidence="1">
    <name type="scientific">viral metagenome</name>
    <dbReference type="NCBI Taxonomy" id="1070528"/>
    <lineage>
        <taxon>unclassified sequences</taxon>
        <taxon>metagenomes</taxon>
        <taxon>organismal metagenomes</taxon>
    </lineage>
</organism>
<dbReference type="AlphaFoldDB" id="A0A6M3L8C1"/>
<reference evidence="1" key="1">
    <citation type="submission" date="2020-03" db="EMBL/GenBank/DDBJ databases">
        <title>The deep terrestrial virosphere.</title>
        <authorList>
            <person name="Holmfeldt K."/>
            <person name="Nilsson E."/>
            <person name="Simone D."/>
            <person name="Lopez-Fernandez M."/>
            <person name="Wu X."/>
            <person name="de Brujin I."/>
            <person name="Lundin D."/>
            <person name="Andersson A."/>
            <person name="Bertilsson S."/>
            <person name="Dopson M."/>
        </authorList>
    </citation>
    <scope>NUCLEOTIDE SEQUENCE</scope>
    <source>
        <strain evidence="1">MM415B02562</strain>
    </source>
</reference>
<evidence type="ECO:0000313" key="1">
    <source>
        <dbReference type="EMBL" id="QJA89368.1"/>
    </source>
</evidence>
<sequence>MRQIAARLGVSHVTVWRYAKRLCLGLAVGQAHGVFGRMLVFSDADITRIEQAINENKLGRKRMP</sequence>
<gene>
    <name evidence="1" type="ORF">MM415B02562_0011</name>
</gene>
<protein>
    <submittedName>
        <fullName evidence="1">Putative DNA binding, helix-turn-helix domain containing protein</fullName>
    </submittedName>
</protein>
<proteinExistence type="predicted"/>
<name>A0A6M3L8C1_9ZZZZ</name>
<accession>A0A6M3L8C1</accession>
<dbReference type="EMBL" id="MT142841">
    <property type="protein sequence ID" value="QJA89368.1"/>
    <property type="molecule type" value="Genomic_DNA"/>
</dbReference>